<organism evidence="2 3">
    <name type="scientific">Limnobacter thiooxidans</name>
    <dbReference type="NCBI Taxonomy" id="131080"/>
    <lineage>
        <taxon>Bacteria</taxon>
        <taxon>Pseudomonadati</taxon>
        <taxon>Pseudomonadota</taxon>
        <taxon>Betaproteobacteria</taxon>
        <taxon>Burkholderiales</taxon>
        <taxon>Burkholderiaceae</taxon>
        <taxon>Limnobacter</taxon>
    </lineage>
</organism>
<proteinExistence type="predicted"/>
<evidence type="ECO:0000256" key="1">
    <source>
        <dbReference type="SAM" id="SignalP"/>
    </source>
</evidence>
<dbReference type="Proteomes" id="UP001329151">
    <property type="component" value="Chromosome"/>
</dbReference>
<sequence>MEKWLVLAVLCCSVPAYAQSTEAACQAKAVSKEGKPLAGAAKNSFVKKCLADMKASCEERALSKDGKKLAGAAKNSFMKKCEASAG</sequence>
<dbReference type="EMBL" id="AP028947">
    <property type="protein sequence ID" value="BET25126.1"/>
    <property type="molecule type" value="Genomic_DNA"/>
</dbReference>
<dbReference type="RefSeq" id="WP_130558365.1">
    <property type="nucleotide sequence ID" value="NZ_AP028947.1"/>
</dbReference>
<keyword evidence="1" id="KW-0732">Signal</keyword>
<dbReference type="AlphaFoldDB" id="A0AA86IZM1"/>
<dbReference type="KEGG" id="lto:RGQ30_06270"/>
<protein>
    <recommendedName>
        <fullName evidence="4">PsiF repeat-containing protein</fullName>
    </recommendedName>
</protein>
<evidence type="ECO:0008006" key="4">
    <source>
        <dbReference type="Google" id="ProtNLM"/>
    </source>
</evidence>
<reference evidence="2 3" key="1">
    <citation type="submission" date="2023-10" db="EMBL/GenBank/DDBJ databases">
        <title>Complete Genome Sequence of Limnobacter thiooxidans CS-K2T, Isolated from freshwater lake sediments in Bavaria, Germany.</title>
        <authorList>
            <person name="Naruki M."/>
            <person name="Watanabe A."/>
            <person name="Warashina T."/>
            <person name="Morita T."/>
            <person name="Arakawa K."/>
        </authorList>
    </citation>
    <scope>NUCLEOTIDE SEQUENCE [LARGE SCALE GENOMIC DNA]</scope>
    <source>
        <strain evidence="2 3">CS-K2</strain>
    </source>
</reference>
<evidence type="ECO:0000313" key="2">
    <source>
        <dbReference type="EMBL" id="BET25126.1"/>
    </source>
</evidence>
<name>A0AA86IZM1_9BURK</name>
<gene>
    <name evidence="2" type="ORF">RGQ30_06270</name>
</gene>
<feature type="signal peptide" evidence="1">
    <location>
        <begin position="1"/>
        <end position="18"/>
    </location>
</feature>
<feature type="chain" id="PRO_5041694101" description="PsiF repeat-containing protein" evidence="1">
    <location>
        <begin position="19"/>
        <end position="86"/>
    </location>
</feature>
<keyword evidence="3" id="KW-1185">Reference proteome</keyword>
<evidence type="ECO:0000313" key="3">
    <source>
        <dbReference type="Proteomes" id="UP001329151"/>
    </source>
</evidence>
<accession>A0AA86IZM1</accession>